<dbReference type="PROSITE" id="PS00221">
    <property type="entry name" value="MIP"/>
    <property type="match status" value="1"/>
</dbReference>
<evidence type="ECO:0000256" key="7">
    <source>
        <dbReference type="ARBA" id="ARBA00023136"/>
    </source>
</evidence>
<evidence type="ECO:0000256" key="4">
    <source>
        <dbReference type="ARBA" id="ARBA00022475"/>
    </source>
</evidence>
<evidence type="ECO:0000256" key="2">
    <source>
        <dbReference type="ARBA" id="ARBA00006175"/>
    </source>
</evidence>
<keyword evidence="6 9" id="KW-1133">Transmembrane helix</keyword>
<dbReference type="InterPro" id="IPR022357">
    <property type="entry name" value="MIP_CS"/>
</dbReference>
<keyword evidence="5 9" id="KW-0812">Transmembrane</keyword>
<comment type="similarity">
    <text evidence="2">Belongs to the MIP/aquaporin (TC 1.A.8) family.</text>
</comment>
<feature type="transmembrane region" description="Helical" evidence="9">
    <location>
        <begin position="383"/>
        <end position="402"/>
    </location>
</feature>
<keyword evidence="3" id="KW-0813">Transport</keyword>
<comment type="subcellular location">
    <subcellularLocation>
        <location evidence="1">Cell membrane</location>
        <topology evidence="1">Multi-pass membrane protein</topology>
    </subcellularLocation>
</comment>
<dbReference type="SUPFAM" id="SSF81338">
    <property type="entry name" value="Aquaporin-like"/>
    <property type="match status" value="1"/>
</dbReference>
<feature type="compositionally biased region" description="Basic residues" evidence="8">
    <location>
        <begin position="194"/>
        <end position="208"/>
    </location>
</feature>
<evidence type="ECO:0000256" key="6">
    <source>
        <dbReference type="ARBA" id="ARBA00022989"/>
    </source>
</evidence>
<evidence type="ECO:0000256" key="3">
    <source>
        <dbReference type="ARBA" id="ARBA00022448"/>
    </source>
</evidence>
<evidence type="ECO:0000313" key="11">
    <source>
        <dbReference type="Proteomes" id="UP000186817"/>
    </source>
</evidence>
<organism evidence="10 11">
    <name type="scientific">Symbiodinium microadriaticum</name>
    <name type="common">Dinoflagellate</name>
    <name type="synonym">Zooxanthella microadriatica</name>
    <dbReference type="NCBI Taxonomy" id="2951"/>
    <lineage>
        <taxon>Eukaryota</taxon>
        <taxon>Sar</taxon>
        <taxon>Alveolata</taxon>
        <taxon>Dinophyceae</taxon>
        <taxon>Suessiales</taxon>
        <taxon>Symbiodiniaceae</taxon>
        <taxon>Symbiodinium</taxon>
    </lineage>
</organism>
<keyword evidence="7 9" id="KW-0472">Membrane</keyword>
<reference evidence="10 11" key="1">
    <citation type="submission" date="2016-02" db="EMBL/GenBank/DDBJ databases">
        <title>Genome analysis of coral dinoflagellate symbionts highlights evolutionary adaptations to a symbiotic lifestyle.</title>
        <authorList>
            <person name="Aranda M."/>
            <person name="Li Y."/>
            <person name="Liew Y.J."/>
            <person name="Baumgarten S."/>
            <person name="Simakov O."/>
            <person name="Wilson M."/>
            <person name="Piel J."/>
            <person name="Ashoor H."/>
            <person name="Bougouffa S."/>
            <person name="Bajic V.B."/>
            <person name="Ryu T."/>
            <person name="Ravasi T."/>
            <person name="Bayer T."/>
            <person name="Micklem G."/>
            <person name="Kim H."/>
            <person name="Bhak J."/>
            <person name="Lajeunesse T.C."/>
            <person name="Voolstra C.R."/>
        </authorList>
    </citation>
    <scope>NUCLEOTIDE SEQUENCE [LARGE SCALE GENOMIC DNA]</scope>
    <source>
        <strain evidence="10 11">CCMP2467</strain>
    </source>
</reference>
<dbReference type="AlphaFoldDB" id="A0A1Q9EUS5"/>
<feature type="transmembrane region" description="Helical" evidence="9">
    <location>
        <begin position="423"/>
        <end position="445"/>
    </location>
</feature>
<dbReference type="PRINTS" id="PR00783">
    <property type="entry name" value="MINTRINSICP"/>
</dbReference>
<dbReference type="InterPro" id="IPR023271">
    <property type="entry name" value="Aquaporin-like"/>
</dbReference>
<evidence type="ECO:0000256" key="5">
    <source>
        <dbReference type="ARBA" id="ARBA00022692"/>
    </source>
</evidence>
<feature type="transmembrane region" description="Helical" evidence="9">
    <location>
        <begin position="510"/>
        <end position="531"/>
    </location>
</feature>
<dbReference type="EMBL" id="LSRX01000064">
    <property type="protein sequence ID" value="OLQ11182.1"/>
    <property type="molecule type" value="Genomic_DNA"/>
</dbReference>
<dbReference type="InterPro" id="IPR034294">
    <property type="entry name" value="Aquaporin_transptr"/>
</dbReference>
<dbReference type="Pfam" id="PF00230">
    <property type="entry name" value="MIP"/>
    <property type="match status" value="1"/>
</dbReference>
<dbReference type="GO" id="GO:0005886">
    <property type="term" value="C:plasma membrane"/>
    <property type="evidence" value="ECO:0007669"/>
    <property type="project" value="UniProtKB-SubCell"/>
</dbReference>
<dbReference type="PANTHER" id="PTHR19139">
    <property type="entry name" value="AQUAPORIN TRANSPORTER"/>
    <property type="match status" value="1"/>
</dbReference>
<sequence>MKPAKGFVNPALQTAATWREAVQERQVIQKSQTEECHQIARQLQEVANFFVGQVEDNSGTEWTKLARVTQESLYRVQQVAGDLLQNQKECWSQALEDYEALGTKASSSRLALMEVQRKVRRHEQAFGQAAQRFTEVANQLVAWTSALVPSLQLLETRRAELRTAVEMRQKLLQLEREHLTAEDELDTAQTELRKQKRRLQASSNRRRATSSDATTAGYVLEQQCELRVCNAQKRADALQDQIRDAEKRLLEAESSLPLELGPHDEESSCHTTAGTHLHSICRCPLYASNAATRLEGKRRLAVFRTRIPSPFLGSACTMPSGADTVDKESVFANYKSVFSRQFAVSLAVEFLGVMFFQILGGATETGRVAGVVVAGRGTSDPKLAPFVNGFALAVWIYVAANISGGHLNPAVSFSTAVCGFYPLMHTVVYIVLQICGAIMGAWVSARLVPGGKELLRSGDTGPGCFDRSVIAEGLTDSQIFGWECVMTFTLISCVYACGVAKPGHGSHTPFAVGLALVACAGAGGQYTGAALNPARVLGPMVAFFCGTDVVGLYIAGQFTAAILAMSVFAFVSGLGPLNPYVAKKALNLSWPEATYLWITGSPPSRLQKTGRENINDFKAMYNKFYESELESDSEAPASKAWGIERLFGIKSSHAHTSETTADSA</sequence>
<dbReference type="Gene3D" id="1.20.1080.10">
    <property type="entry name" value="Glycerol uptake facilitator protein"/>
    <property type="match status" value="1"/>
</dbReference>
<name>A0A1Q9EUS5_SYMMI</name>
<accession>A0A1Q9EUS5</accession>
<dbReference type="PANTHER" id="PTHR19139:SF199">
    <property type="entry name" value="MIP17260P"/>
    <property type="match status" value="1"/>
</dbReference>
<evidence type="ECO:0000256" key="8">
    <source>
        <dbReference type="SAM" id="MobiDB-lite"/>
    </source>
</evidence>
<protein>
    <submittedName>
        <fullName evidence="10">Putative membrane protein</fullName>
    </submittedName>
</protein>
<dbReference type="InterPro" id="IPR000425">
    <property type="entry name" value="MIP"/>
</dbReference>
<dbReference type="Proteomes" id="UP000186817">
    <property type="component" value="Unassembled WGS sequence"/>
</dbReference>
<feature type="transmembrane region" description="Helical" evidence="9">
    <location>
        <begin position="551"/>
        <end position="574"/>
    </location>
</feature>
<feature type="transmembrane region" description="Helical" evidence="9">
    <location>
        <begin position="342"/>
        <end position="363"/>
    </location>
</feature>
<evidence type="ECO:0000256" key="1">
    <source>
        <dbReference type="ARBA" id="ARBA00004651"/>
    </source>
</evidence>
<keyword evidence="4" id="KW-1003">Cell membrane</keyword>
<feature type="region of interest" description="Disordered" evidence="8">
    <location>
        <begin position="185"/>
        <end position="212"/>
    </location>
</feature>
<gene>
    <name evidence="10" type="primary">SPAC977.17</name>
    <name evidence="10" type="ORF">AK812_SmicGene5013</name>
</gene>
<dbReference type="GO" id="GO:0015250">
    <property type="term" value="F:water channel activity"/>
    <property type="evidence" value="ECO:0007669"/>
    <property type="project" value="TreeGrafter"/>
</dbReference>
<dbReference type="OrthoDB" id="3222at2759"/>
<evidence type="ECO:0000313" key="10">
    <source>
        <dbReference type="EMBL" id="OLQ11182.1"/>
    </source>
</evidence>
<comment type="caution">
    <text evidence="10">The sequence shown here is derived from an EMBL/GenBank/DDBJ whole genome shotgun (WGS) entry which is preliminary data.</text>
</comment>
<keyword evidence="11" id="KW-1185">Reference proteome</keyword>
<evidence type="ECO:0000256" key="9">
    <source>
        <dbReference type="SAM" id="Phobius"/>
    </source>
</evidence>
<proteinExistence type="inferred from homology"/>